<evidence type="ECO:0000313" key="7">
    <source>
        <dbReference type="EMBL" id="SMB97030.1"/>
    </source>
</evidence>
<sequence>MTHTTSIPAVFPGLAPRIWALFFLNGLLFSSWAVQIPAVQERLSLSPLHLSGLLFAIMLGNVLALAPVSGVLRKWGAKTAVLLSIAVMSAGLLGLAWSPSVPLAVIGLLVYGIGFGGVDLVLNATGTWLEDELQRPIMSGFHAAFSVGALVGAVTGGFFLTQGVSLGGHLGTISLLVGLVGGAFALPLPSRLTSGSTANERGRPSLLLCLILVAGFSAALCEGAVNDWAVVYLKGILDVPASAASVGFTSFAVMMVVGRVFGNRLSAALGRSRLATAAALLATVGFLALQWAGEAFFLGLMGFALVGLGLSVLAPLGFSAAWQVGQARGVALMTGIFYGGFLAGPPLVGMVVHASTLQAAFALPLLLALVSVVLAGGLKVYAEQQQDIHALA</sequence>
<dbReference type="PANTHER" id="PTHR23514:SF13">
    <property type="entry name" value="INNER MEMBRANE PROTEIN YBJJ"/>
    <property type="match status" value="1"/>
</dbReference>
<dbReference type="InterPro" id="IPR051788">
    <property type="entry name" value="MFS_Transporter"/>
</dbReference>
<protein>
    <submittedName>
        <fullName evidence="7">Fucose permease</fullName>
    </submittedName>
</protein>
<dbReference type="PROSITE" id="PS50850">
    <property type="entry name" value="MFS"/>
    <property type="match status" value="1"/>
</dbReference>
<evidence type="ECO:0000256" key="4">
    <source>
        <dbReference type="ARBA" id="ARBA00023136"/>
    </source>
</evidence>
<dbReference type="AlphaFoldDB" id="A0A1W1VUY2"/>
<gene>
    <name evidence="7" type="ORF">SAMN00790413_06302</name>
</gene>
<dbReference type="Gene3D" id="1.20.1250.20">
    <property type="entry name" value="MFS general substrate transporter like domains"/>
    <property type="match status" value="2"/>
</dbReference>
<dbReference type="PANTHER" id="PTHR23514">
    <property type="entry name" value="BYPASS OF STOP CODON PROTEIN 6"/>
    <property type="match status" value="1"/>
</dbReference>
<feature type="transmembrane region" description="Helical" evidence="5">
    <location>
        <begin position="80"/>
        <end position="97"/>
    </location>
</feature>
<keyword evidence="4 5" id="KW-0472">Membrane</keyword>
<keyword evidence="2 5" id="KW-0812">Transmembrane</keyword>
<evidence type="ECO:0000256" key="3">
    <source>
        <dbReference type="ARBA" id="ARBA00022989"/>
    </source>
</evidence>
<feature type="transmembrane region" description="Helical" evidence="5">
    <location>
        <begin position="274"/>
        <end position="292"/>
    </location>
</feature>
<feature type="transmembrane region" description="Helical" evidence="5">
    <location>
        <begin position="206"/>
        <end position="225"/>
    </location>
</feature>
<reference evidence="7 8" key="1">
    <citation type="submission" date="2017-04" db="EMBL/GenBank/DDBJ databases">
        <authorList>
            <person name="Afonso C.L."/>
            <person name="Miller P.J."/>
            <person name="Scott M.A."/>
            <person name="Spackman E."/>
            <person name="Goraichik I."/>
            <person name="Dimitrov K.M."/>
            <person name="Suarez D.L."/>
            <person name="Swayne D.E."/>
        </authorList>
    </citation>
    <scope>NUCLEOTIDE SEQUENCE [LARGE SCALE GENOMIC DNA]</scope>
    <source>
        <strain evidence="7 8">KR-140</strain>
    </source>
</reference>
<dbReference type="EMBL" id="FWWU01000010">
    <property type="protein sequence ID" value="SMB97030.1"/>
    <property type="molecule type" value="Genomic_DNA"/>
</dbReference>
<keyword evidence="3 5" id="KW-1133">Transmembrane helix</keyword>
<organism evidence="7 8">
    <name type="scientific">Deinococcus hopiensis KR-140</name>
    <dbReference type="NCBI Taxonomy" id="695939"/>
    <lineage>
        <taxon>Bacteria</taxon>
        <taxon>Thermotogati</taxon>
        <taxon>Deinococcota</taxon>
        <taxon>Deinococci</taxon>
        <taxon>Deinococcales</taxon>
        <taxon>Deinococcaceae</taxon>
        <taxon>Deinococcus</taxon>
    </lineage>
</organism>
<dbReference type="GO" id="GO:0016020">
    <property type="term" value="C:membrane"/>
    <property type="evidence" value="ECO:0007669"/>
    <property type="project" value="UniProtKB-SubCell"/>
</dbReference>
<dbReference type="RefSeq" id="WP_342744632.1">
    <property type="nucleotide sequence ID" value="NZ_FWWU01000010.1"/>
</dbReference>
<dbReference type="InterPro" id="IPR020846">
    <property type="entry name" value="MFS_dom"/>
</dbReference>
<accession>A0A1W1VUY2</accession>
<evidence type="ECO:0000256" key="2">
    <source>
        <dbReference type="ARBA" id="ARBA00022692"/>
    </source>
</evidence>
<evidence type="ECO:0000256" key="1">
    <source>
        <dbReference type="ARBA" id="ARBA00004141"/>
    </source>
</evidence>
<feature type="transmembrane region" description="Helical" evidence="5">
    <location>
        <begin position="48"/>
        <end position="68"/>
    </location>
</feature>
<dbReference type="SUPFAM" id="SSF103473">
    <property type="entry name" value="MFS general substrate transporter"/>
    <property type="match status" value="1"/>
</dbReference>
<dbReference type="InterPro" id="IPR011701">
    <property type="entry name" value="MFS"/>
</dbReference>
<proteinExistence type="predicted"/>
<feature type="transmembrane region" description="Helical" evidence="5">
    <location>
        <begin position="298"/>
        <end position="318"/>
    </location>
</feature>
<evidence type="ECO:0000259" key="6">
    <source>
        <dbReference type="PROSITE" id="PS50850"/>
    </source>
</evidence>
<keyword evidence="8" id="KW-1185">Reference proteome</keyword>
<evidence type="ECO:0000313" key="8">
    <source>
        <dbReference type="Proteomes" id="UP000192582"/>
    </source>
</evidence>
<dbReference type="GO" id="GO:0022857">
    <property type="term" value="F:transmembrane transporter activity"/>
    <property type="evidence" value="ECO:0007669"/>
    <property type="project" value="InterPro"/>
</dbReference>
<dbReference type="Proteomes" id="UP000192582">
    <property type="component" value="Unassembled WGS sequence"/>
</dbReference>
<feature type="transmembrane region" description="Helical" evidence="5">
    <location>
        <begin position="245"/>
        <end position="262"/>
    </location>
</feature>
<dbReference type="Pfam" id="PF07690">
    <property type="entry name" value="MFS_1"/>
    <property type="match status" value="1"/>
</dbReference>
<dbReference type="InterPro" id="IPR036259">
    <property type="entry name" value="MFS_trans_sf"/>
</dbReference>
<feature type="transmembrane region" description="Helical" evidence="5">
    <location>
        <begin position="166"/>
        <end position="186"/>
    </location>
</feature>
<evidence type="ECO:0000256" key="5">
    <source>
        <dbReference type="SAM" id="Phobius"/>
    </source>
</evidence>
<comment type="subcellular location">
    <subcellularLocation>
        <location evidence="1">Membrane</location>
        <topology evidence="1">Multi-pass membrane protein</topology>
    </subcellularLocation>
</comment>
<feature type="domain" description="Major facilitator superfamily (MFS) profile" evidence="6">
    <location>
        <begin position="207"/>
        <end position="392"/>
    </location>
</feature>
<dbReference type="CDD" id="cd17393">
    <property type="entry name" value="MFS_MosC_like"/>
    <property type="match status" value="1"/>
</dbReference>
<feature type="transmembrane region" description="Helical" evidence="5">
    <location>
        <begin position="18"/>
        <end position="36"/>
    </location>
</feature>
<dbReference type="STRING" id="695939.SAMN00790413_06302"/>
<name>A0A1W1VUY2_9DEIO</name>
<feature type="transmembrane region" description="Helical" evidence="5">
    <location>
        <begin position="141"/>
        <end position="160"/>
    </location>
</feature>
<feature type="transmembrane region" description="Helical" evidence="5">
    <location>
        <begin position="103"/>
        <end position="129"/>
    </location>
</feature>
<feature type="transmembrane region" description="Helical" evidence="5">
    <location>
        <begin position="330"/>
        <end position="353"/>
    </location>
</feature>
<feature type="transmembrane region" description="Helical" evidence="5">
    <location>
        <begin position="359"/>
        <end position="382"/>
    </location>
</feature>